<feature type="region of interest" description="Disordered" evidence="1">
    <location>
        <begin position="566"/>
        <end position="585"/>
    </location>
</feature>
<keyword evidence="4" id="KW-1185">Reference proteome</keyword>
<evidence type="ECO:0000256" key="1">
    <source>
        <dbReference type="SAM" id="MobiDB-lite"/>
    </source>
</evidence>
<dbReference type="EMBL" id="LR134406">
    <property type="protein sequence ID" value="VEH69101.1"/>
    <property type="molecule type" value="Genomic_DNA"/>
</dbReference>
<name>A0A3S4W5C5_9ACTN</name>
<keyword evidence="2" id="KW-0472">Membrane</keyword>
<dbReference type="Proteomes" id="UP000273044">
    <property type="component" value="Chromosome"/>
</dbReference>
<keyword evidence="2" id="KW-1133">Transmembrane helix</keyword>
<evidence type="ECO:0000256" key="2">
    <source>
        <dbReference type="SAM" id="Phobius"/>
    </source>
</evidence>
<feature type="transmembrane region" description="Helical" evidence="2">
    <location>
        <begin position="62"/>
        <end position="78"/>
    </location>
</feature>
<feature type="transmembrane region" description="Helical" evidence="2">
    <location>
        <begin position="32"/>
        <end position="50"/>
    </location>
</feature>
<feature type="transmembrane region" description="Helical" evidence="2">
    <location>
        <begin position="118"/>
        <end position="142"/>
    </location>
</feature>
<reference evidence="3 4" key="1">
    <citation type="submission" date="2018-12" db="EMBL/GenBank/DDBJ databases">
        <authorList>
            <consortium name="Pathogen Informatics"/>
        </authorList>
    </citation>
    <scope>NUCLEOTIDE SEQUENCE [LARGE SCALE GENOMIC DNA]</scope>
    <source>
        <strain evidence="3 4">NCTC12967</strain>
    </source>
</reference>
<dbReference type="AlphaFoldDB" id="A0A3S4W5C5"/>
<accession>A0A3S4W5C5</accession>
<dbReference type="RefSeq" id="WP_061787243.1">
    <property type="nucleotide sequence ID" value="NZ_LR134406.1"/>
</dbReference>
<feature type="transmembrane region" description="Helical" evidence="2">
    <location>
        <begin position="85"/>
        <end position="106"/>
    </location>
</feature>
<gene>
    <name evidence="3" type="ORF">NCTC12967_00365</name>
</gene>
<sequence length="633" mass="68857">MSQTSDDTADANTGDTPIAANRRVLVLRALRIGGLIAFLVALLLACPWWDGFPVPQSHVNQFLLFGAPLPLLWLLGFWKWASKVWFACLVLIDAVPLAAFQVYRWWLFHSQSSVSVPLFLALALLALGLGVFIVADLLLRALRDQLDISRRDPTNPARFRPLRDANATSRWRGRLRSLALVAGAVVVLVAPVVLAPALTGPVSTTAAAPEGDLPARPTTIGSEVTWRQDVRGLIEVKVGAAGPILLTKDGVTALKPGDGTVLWSYRRHGARYLRIPDNTNKVRGLDRDKYNDRVTPHMVTSPTGRHVALRIMGPKELREKYPTTHADHDSSVNAMTIVIDTLTGQVTGEHPSNEVWRLQLSDSAVLDGKTAYSLEDGEKLWSFAEEKYEYRGYSGPAGHKCFVATNHKQTNGPHVSTRITLTPDSAIRIDSKRVSITLDADAEGFPVLVNGWAIQPKSPDDVLRTDTDWEAQAVSLDSLIGFGDEEPVDLGRITGVHHDTSHRSGVLRTSESVFDPTTRTVTPASQYPGLAGARTGIDTTIREGKQSRELVIRPGDGSAGLTIPIEPGSVSFPVEEKDPASSEPEKKTIFLNAPGVTLVALDPENGIEHHNSKDGDYIHTHTHRLYGVTGGSA</sequence>
<proteinExistence type="predicted"/>
<keyword evidence="2" id="KW-0812">Transmembrane</keyword>
<protein>
    <submittedName>
        <fullName evidence="3">Uncharacterized protein</fullName>
    </submittedName>
</protein>
<evidence type="ECO:0000313" key="3">
    <source>
        <dbReference type="EMBL" id="VEH69101.1"/>
    </source>
</evidence>
<organism evidence="3 4">
    <name type="scientific">Arachnia propionica</name>
    <dbReference type="NCBI Taxonomy" id="1750"/>
    <lineage>
        <taxon>Bacteria</taxon>
        <taxon>Bacillati</taxon>
        <taxon>Actinomycetota</taxon>
        <taxon>Actinomycetes</taxon>
        <taxon>Propionibacteriales</taxon>
        <taxon>Propionibacteriaceae</taxon>
        <taxon>Arachnia</taxon>
    </lineage>
</organism>
<evidence type="ECO:0000313" key="4">
    <source>
        <dbReference type="Proteomes" id="UP000273044"/>
    </source>
</evidence>
<feature type="transmembrane region" description="Helical" evidence="2">
    <location>
        <begin position="178"/>
        <end position="198"/>
    </location>
</feature>
<feature type="compositionally biased region" description="Basic and acidic residues" evidence="1">
    <location>
        <begin position="574"/>
        <end position="585"/>
    </location>
</feature>
<dbReference type="GeneID" id="64405861"/>